<dbReference type="FunFam" id="1.10.10.60:FF:000141">
    <property type="entry name" value="TetR family transcriptional regulator"/>
    <property type="match status" value="1"/>
</dbReference>
<dbReference type="Gene3D" id="1.10.10.60">
    <property type="entry name" value="Homeodomain-like"/>
    <property type="match status" value="1"/>
</dbReference>
<dbReference type="AlphaFoldDB" id="A0A9W6JT14"/>
<keyword evidence="2 4" id="KW-0238">DNA-binding</keyword>
<dbReference type="Pfam" id="PF00440">
    <property type="entry name" value="TetR_N"/>
    <property type="match status" value="1"/>
</dbReference>
<gene>
    <name evidence="6" type="ORF">GCM10017653_13490</name>
</gene>
<dbReference type="InterPro" id="IPR001647">
    <property type="entry name" value="HTH_TetR"/>
</dbReference>
<comment type="caution">
    <text evidence="6">The sequence shown here is derived from an EMBL/GenBank/DDBJ whole genome shotgun (WGS) entry which is preliminary data.</text>
</comment>
<dbReference type="Proteomes" id="UP001143330">
    <property type="component" value="Unassembled WGS sequence"/>
</dbReference>
<reference evidence="6" key="2">
    <citation type="submission" date="2023-01" db="EMBL/GenBank/DDBJ databases">
        <authorList>
            <person name="Sun Q."/>
            <person name="Evtushenko L."/>
        </authorList>
    </citation>
    <scope>NUCLEOTIDE SEQUENCE</scope>
    <source>
        <strain evidence="6">VKM B-2789</strain>
    </source>
</reference>
<evidence type="ECO:0000256" key="1">
    <source>
        <dbReference type="ARBA" id="ARBA00023015"/>
    </source>
</evidence>
<dbReference type="SUPFAM" id="SSF48498">
    <property type="entry name" value="Tetracyclin repressor-like, C-terminal domain"/>
    <property type="match status" value="1"/>
</dbReference>
<protein>
    <submittedName>
        <fullName evidence="6">Transcriptional regulator</fullName>
    </submittedName>
</protein>
<dbReference type="Pfam" id="PF14246">
    <property type="entry name" value="TetR_C_7"/>
    <property type="match status" value="1"/>
</dbReference>
<dbReference type="RefSeq" id="WP_213366769.1">
    <property type="nucleotide sequence ID" value="NZ_BSFM01000006.1"/>
</dbReference>
<dbReference type="EMBL" id="BSFM01000006">
    <property type="protein sequence ID" value="GLK83280.1"/>
    <property type="molecule type" value="Genomic_DNA"/>
</dbReference>
<dbReference type="GO" id="GO:0000976">
    <property type="term" value="F:transcription cis-regulatory region binding"/>
    <property type="evidence" value="ECO:0007669"/>
    <property type="project" value="TreeGrafter"/>
</dbReference>
<dbReference type="PRINTS" id="PR00455">
    <property type="entry name" value="HTHTETR"/>
</dbReference>
<evidence type="ECO:0000259" key="5">
    <source>
        <dbReference type="PROSITE" id="PS50977"/>
    </source>
</evidence>
<dbReference type="SUPFAM" id="SSF46689">
    <property type="entry name" value="Homeodomain-like"/>
    <property type="match status" value="1"/>
</dbReference>
<organism evidence="6 7">
    <name type="scientific">Ancylobacter defluvii</name>
    <dbReference type="NCBI Taxonomy" id="1282440"/>
    <lineage>
        <taxon>Bacteria</taxon>
        <taxon>Pseudomonadati</taxon>
        <taxon>Pseudomonadota</taxon>
        <taxon>Alphaproteobacteria</taxon>
        <taxon>Hyphomicrobiales</taxon>
        <taxon>Xanthobacteraceae</taxon>
        <taxon>Ancylobacter</taxon>
    </lineage>
</organism>
<reference evidence="6" key="1">
    <citation type="journal article" date="2014" name="Int. J. Syst. Evol. Microbiol.">
        <title>Complete genome sequence of Corynebacterium casei LMG S-19264T (=DSM 44701T), isolated from a smear-ripened cheese.</title>
        <authorList>
            <consortium name="US DOE Joint Genome Institute (JGI-PGF)"/>
            <person name="Walter F."/>
            <person name="Albersmeier A."/>
            <person name="Kalinowski J."/>
            <person name="Ruckert C."/>
        </authorList>
    </citation>
    <scope>NUCLEOTIDE SEQUENCE</scope>
    <source>
        <strain evidence="6">VKM B-2789</strain>
    </source>
</reference>
<dbReference type="PROSITE" id="PS01081">
    <property type="entry name" value="HTH_TETR_1"/>
    <property type="match status" value="1"/>
</dbReference>
<dbReference type="PROSITE" id="PS50977">
    <property type="entry name" value="HTH_TETR_2"/>
    <property type="match status" value="1"/>
</dbReference>
<proteinExistence type="predicted"/>
<dbReference type="InterPro" id="IPR050109">
    <property type="entry name" value="HTH-type_TetR-like_transc_reg"/>
</dbReference>
<evidence type="ECO:0000313" key="7">
    <source>
        <dbReference type="Proteomes" id="UP001143330"/>
    </source>
</evidence>
<accession>A0A9W6JT14</accession>
<keyword evidence="7" id="KW-1185">Reference proteome</keyword>
<keyword evidence="1" id="KW-0805">Transcription regulation</keyword>
<name>A0A9W6JT14_9HYPH</name>
<dbReference type="InterPro" id="IPR009057">
    <property type="entry name" value="Homeodomain-like_sf"/>
</dbReference>
<dbReference type="InterPro" id="IPR023772">
    <property type="entry name" value="DNA-bd_HTH_TetR-type_CS"/>
</dbReference>
<sequence length="213" mass="22700">MAATLTLPDVWAFPSHGTEKRRRILDGAGGVFLASGFDGASMGEIARAAGVSKGTLYTYFVSKEELFRALLREKCASTAERCFVLEPEGDVRAELTAVAGRYIAAMAEPEYIATVRVVIGVADKFPAVGAAYHEAGIETAVALLSDWLAAKSARGELAVEAPELAARQFICSCYAQTVTPMLFGQMEQPAPDEIAKAIRFTVDAFLRAFGPAA</sequence>
<dbReference type="Gene3D" id="1.10.357.10">
    <property type="entry name" value="Tetracycline Repressor, domain 2"/>
    <property type="match status" value="1"/>
</dbReference>
<dbReference type="InterPro" id="IPR036271">
    <property type="entry name" value="Tet_transcr_reg_TetR-rel_C_sf"/>
</dbReference>
<evidence type="ECO:0000256" key="4">
    <source>
        <dbReference type="PROSITE-ProRule" id="PRU00335"/>
    </source>
</evidence>
<evidence type="ECO:0000313" key="6">
    <source>
        <dbReference type="EMBL" id="GLK83280.1"/>
    </source>
</evidence>
<keyword evidence="3" id="KW-0804">Transcription</keyword>
<dbReference type="GO" id="GO:0003700">
    <property type="term" value="F:DNA-binding transcription factor activity"/>
    <property type="evidence" value="ECO:0007669"/>
    <property type="project" value="TreeGrafter"/>
</dbReference>
<feature type="domain" description="HTH tetR-type" evidence="5">
    <location>
        <begin position="18"/>
        <end position="78"/>
    </location>
</feature>
<evidence type="ECO:0000256" key="3">
    <source>
        <dbReference type="ARBA" id="ARBA00023163"/>
    </source>
</evidence>
<dbReference type="InterPro" id="IPR039536">
    <property type="entry name" value="TetR_C_Proteobacteria"/>
</dbReference>
<feature type="DNA-binding region" description="H-T-H motif" evidence="4">
    <location>
        <begin position="41"/>
        <end position="60"/>
    </location>
</feature>
<dbReference type="PANTHER" id="PTHR30055">
    <property type="entry name" value="HTH-TYPE TRANSCRIPTIONAL REGULATOR RUTR"/>
    <property type="match status" value="1"/>
</dbReference>
<dbReference type="PANTHER" id="PTHR30055:SF146">
    <property type="entry name" value="HTH-TYPE TRANSCRIPTIONAL DUAL REGULATOR CECR"/>
    <property type="match status" value="1"/>
</dbReference>
<evidence type="ECO:0000256" key="2">
    <source>
        <dbReference type="ARBA" id="ARBA00023125"/>
    </source>
</evidence>